<organism evidence="2 3">
    <name type="scientific">Motilibacter peucedani</name>
    <dbReference type="NCBI Taxonomy" id="598650"/>
    <lineage>
        <taxon>Bacteria</taxon>
        <taxon>Bacillati</taxon>
        <taxon>Actinomycetota</taxon>
        <taxon>Actinomycetes</taxon>
        <taxon>Motilibacterales</taxon>
        <taxon>Motilibacteraceae</taxon>
        <taxon>Motilibacter</taxon>
    </lineage>
</organism>
<dbReference type="Gene3D" id="3.40.710.10">
    <property type="entry name" value="DD-peptidase/beta-lactamase superfamily"/>
    <property type="match status" value="1"/>
</dbReference>
<keyword evidence="3" id="KW-1185">Reference proteome</keyword>
<dbReference type="PANTHER" id="PTHR43283:SF7">
    <property type="entry name" value="BETA-LACTAMASE-RELATED DOMAIN-CONTAINING PROTEIN"/>
    <property type="match status" value="1"/>
</dbReference>
<name>A0A420XUA8_9ACTN</name>
<dbReference type="PANTHER" id="PTHR43283">
    <property type="entry name" value="BETA-LACTAMASE-RELATED"/>
    <property type="match status" value="1"/>
</dbReference>
<dbReference type="OrthoDB" id="9773047at2"/>
<comment type="caution">
    <text evidence="2">The sequence shown here is derived from an EMBL/GenBank/DDBJ whole genome shotgun (WGS) entry which is preliminary data.</text>
</comment>
<dbReference type="SUPFAM" id="SSF56601">
    <property type="entry name" value="beta-lactamase/transpeptidase-like"/>
    <property type="match status" value="1"/>
</dbReference>
<dbReference type="RefSeq" id="WP_121192116.1">
    <property type="nucleotide sequence ID" value="NZ_RBWV01000009.1"/>
</dbReference>
<dbReference type="Pfam" id="PF00144">
    <property type="entry name" value="Beta-lactamase"/>
    <property type="match status" value="1"/>
</dbReference>
<protein>
    <submittedName>
        <fullName evidence="2">CubicO group peptidase (Beta-lactamase class C family)</fullName>
    </submittedName>
</protein>
<dbReference type="InParanoid" id="A0A420XUA8"/>
<reference evidence="2 3" key="1">
    <citation type="submission" date="2018-10" db="EMBL/GenBank/DDBJ databases">
        <title>Genomic Encyclopedia of Archaeal and Bacterial Type Strains, Phase II (KMG-II): from individual species to whole genera.</title>
        <authorList>
            <person name="Goeker M."/>
        </authorList>
    </citation>
    <scope>NUCLEOTIDE SEQUENCE [LARGE SCALE GENOMIC DNA]</scope>
    <source>
        <strain evidence="2 3">RP-AC37</strain>
    </source>
</reference>
<evidence type="ECO:0000313" key="2">
    <source>
        <dbReference type="EMBL" id="RKS80433.1"/>
    </source>
</evidence>
<feature type="domain" description="Beta-lactamase-related" evidence="1">
    <location>
        <begin position="38"/>
        <end position="302"/>
    </location>
</feature>
<dbReference type="InterPro" id="IPR050789">
    <property type="entry name" value="Diverse_Enzym_Activities"/>
</dbReference>
<accession>A0A420XUA8</accession>
<dbReference type="EMBL" id="RBWV01000009">
    <property type="protein sequence ID" value="RKS80433.1"/>
    <property type="molecule type" value="Genomic_DNA"/>
</dbReference>
<dbReference type="Proteomes" id="UP000281955">
    <property type="component" value="Unassembled WGS sequence"/>
</dbReference>
<dbReference type="InterPro" id="IPR012338">
    <property type="entry name" value="Beta-lactam/transpept-like"/>
</dbReference>
<sequence>MSPSPLPRSRSSEQGVNAAGVLAFVDALEASDNSPHSMMLLRHGTVVAEGWWAPYSADRLHLLYSLSKSFTSSALGIAVGEGLADLDDTVLQHFPELDAEVTDSRSRAIKIRHVAAMASGHTGERREAALDRDPDNMVRGFLLTPPEEEPGSVFAYNQPCTYSLGAIVMRESGEGLTDYLRTRLLDPLGIGEVAWLRDRSGAELGYSGLHATTDAIARLGQLYLQDGVWEGERLLPEGWVAQATRSQVSNEGFEDHPDWQAGYGFQFWVARHGYRADGAYGQLAIVLPEQGAVLALTTEGSDIHGLMDLAWEHLLPAFEGAGTPEADDALAARMASLTVPPVTGSAEPAEEGWDGFHADGEAGSPLASVALTRDQDGWELLLVSPEEPVTELRVPLGTNGWAVSEPLAAHGKSVPLATSGAWREDGALAVDVAFLETPHTLQLVCDAAAGTVTADWRTEPLHRRGRLSWMRAPRD</sequence>
<gene>
    <name evidence="2" type="ORF">CLV35_0865</name>
</gene>
<proteinExistence type="predicted"/>
<evidence type="ECO:0000259" key="1">
    <source>
        <dbReference type="Pfam" id="PF00144"/>
    </source>
</evidence>
<evidence type="ECO:0000313" key="3">
    <source>
        <dbReference type="Proteomes" id="UP000281955"/>
    </source>
</evidence>
<dbReference type="InterPro" id="IPR001466">
    <property type="entry name" value="Beta-lactam-related"/>
</dbReference>
<dbReference type="AlphaFoldDB" id="A0A420XUA8"/>